<dbReference type="GO" id="GO:0071978">
    <property type="term" value="P:bacterial-type flagellum-dependent swarming motility"/>
    <property type="evidence" value="ECO:0007669"/>
    <property type="project" value="InterPro"/>
</dbReference>
<evidence type="ECO:0000313" key="11">
    <source>
        <dbReference type="EMBL" id="TXE87678.1"/>
    </source>
</evidence>
<feature type="domain" description="MotA/TolQ/ExbB proton channel" evidence="10">
    <location>
        <begin position="100"/>
        <end position="217"/>
    </location>
</feature>
<feature type="transmembrane region" description="Helical" evidence="9">
    <location>
        <begin position="29"/>
        <end position="48"/>
    </location>
</feature>
<dbReference type="NCBIfam" id="NF006284">
    <property type="entry name" value="PRK08456.1"/>
    <property type="match status" value="1"/>
</dbReference>
<gene>
    <name evidence="11" type="primary">motA</name>
    <name evidence="11" type="ORF">FPD38_05685</name>
</gene>
<evidence type="ECO:0000259" key="10">
    <source>
        <dbReference type="Pfam" id="PF01618"/>
    </source>
</evidence>
<keyword evidence="5 9" id="KW-0812">Transmembrane</keyword>
<dbReference type="InterPro" id="IPR047055">
    <property type="entry name" value="MotA-like"/>
</dbReference>
<keyword evidence="8 9" id="KW-0472">Membrane</keyword>
<dbReference type="PANTHER" id="PTHR30433">
    <property type="entry name" value="CHEMOTAXIS PROTEIN MOTA"/>
    <property type="match status" value="1"/>
</dbReference>
<keyword evidence="7 9" id="KW-1133">Transmembrane helix</keyword>
<keyword evidence="11" id="KW-0282">Flagellum</keyword>
<evidence type="ECO:0000256" key="5">
    <source>
        <dbReference type="ARBA" id="ARBA00022692"/>
    </source>
</evidence>
<name>A0A5C7E1U2_9BACT</name>
<sequence length="257" mass="28206">MDLSTILGMVLAVTSISIGDILEGGNPLHVIHLSSFLIVMPTAAFCAMTSTHKHIVKGAYKELKIVFKGSGVNLGQRIAELVEYSTIARRDGLLALESKTNEIDNEFLKDAMMMMVDGKSVEEIKENMEIQVEEMEEYYKECAEYWVRFGETCPTMGLVGAVFGLILALQLLDDPQAMAAGISGAFTATVTGIFGAYALFGPWGNKMKANSHDLIKERIVIMQAITSIAEGANPRDLEAKLFSYLGHDEPRISQFDK</sequence>
<evidence type="ECO:0000256" key="2">
    <source>
        <dbReference type="ARBA" id="ARBA00008038"/>
    </source>
</evidence>
<keyword evidence="11" id="KW-0966">Cell projection</keyword>
<protein>
    <submittedName>
        <fullName evidence="11">Flagellar motor stator protein MotA</fullName>
    </submittedName>
</protein>
<accession>A0A5C7E1U2</accession>
<keyword evidence="11" id="KW-0969">Cilium</keyword>
<dbReference type="InterPro" id="IPR002898">
    <property type="entry name" value="MotA_ExbB_proton_chnl"/>
</dbReference>
<keyword evidence="3" id="KW-0813">Transport</keyword>
<evidence type="ECO:0000256" key="7">
    <source>
        <dbReference type="ARBA" id="ARBA00022989"/>
    </source>
</evidence>
<evidence type="ECO:0000256" key="4">
    <source>
        <dbReference type="ARBA" id="ARBA00022475"/>
    </source>
</evidence>
<dbReference type="EMBL" id="VOWJ01000028">
    <property type="protein sequence ID" value="TXE87678.1"/>
    <property type="molecule type" value="Genomic_DNA"/>
</dbReference>
<evidence type="ECO:0000256" key="8">
    <source>
        <dbReference type="ARBA" id="ARBA00023136"/>
    </source>
</evidence>
<dbReference type="InterPro" id="IPR000540">
    <property type="entry name" value="Flag_MotA_CS"/>
</dbReference>
<reference evidence="11 12" key="1">
    <citation type="submission" date="2019-07" db="EMBL/GenBank/DDBJ databases">
        <title>Rapid identification of Enteric Bacteria from Whole Genome Sequences (WGS) using Average Nucleotide Identity (ANI).</title>
        <authorList>
            <person name="Lane C."/>
        </authorList>
    </citation>
    <scope>NUCLEOTIDE SEQUENCE [LARGE SCALE GENOMIC DNA]</scope>
    <source>
        <strain evidence="11 12">2016D-0084</strain>
    </source>
</reference>
<evidence type="ECO:0000256" key="9">
    <source>
        <dbReference type="SAM" id="Phobius"/>
    </source>
</evidence>
<comment type="subcellular location">
    <subcellularLocation>
        <location evidence="1">Cell inner membrane</location>
        <topology evidence="1">Multi-pass membrane protein</topology>
    </subcellularLocation>
</comment>
<proteinExistence type="inferred from homology"/>
<dbReference type="PANTHER" id="PTHR30433:SF3">
    <property type="entry name" value="MOTILITY PROTEIN A"/>
    <property type="match status" value="1"/>
</dbReference>
<feature type="transmembrane region" description="Helical" evidence="9">
    <location>
        <begin position="178"/>
        <end position="200"/>
    </location>
</feature>
<dbReference type="GO" id="GO:0006935">
    <property type="term" value="P:chemotaxis"/>
    <property type="evidence" value="ECO:0007669"/>
    <property type="project" value="InterPro"/>
</dbReference>
<evidence type="ECO:0000256" key="6">
    <source>
        <dbReference type="ARBA" id="ARBA00022779"/>
    </source>
</evidence>
<dbReference type="PROSITE" id="PS01307">
    <property type="entry name" value="MOTA"/>
    <property type="match status" value="1"/>
</dbReference>
<organism evidence="11 12">
    <name type="scientific">Campylobacter volucris</name>
    <dbReference type="NCBI Taxonomy" id="1031542"/>
    <lineage>
        <taxon>Bacteria</taxon>
        <taxon>Pseudomonadati</taxon>
        <taxon>Campylobacterota</taxon>
        <taxon>Epsilonproteobacteria</taxon>
        <taxon>Campylobacterales</taxon>
        <taxon>Campylobacteraceae</taxon>
        <taxon>Campylobacter</taxon>
    </lineage>
</organism>
<feature type="transmembrane region" description="Helical" evidence="9">
    <location>
        <begin position="155"/>
        <end position="172"/>
    </location>
</feature>
<evidence type="ECO:0000256" key="1">
    <source>
        <dbReference type="ARBA" id="ARBA00004429"/>
    </source>
</evidence>
<evidence type="ECO:0000256" key="3">
    <source>
        <dbReference type="ARBA" id="ARBA00022448"/>
    </source>
</evidence>
<keyword evidence="6" id="KW-0283">Flagellar rotation</keyword>
<dbReference type="AlphaFoldDB" id="A0A5C7E1U2"/>
<dbReference type="Proteomes" id="UP000321629">
    <property type="component" value="Unassembled WGS sequence"/>
</dbReference>
<keyword evidence="4" id="KW-1003">Cell membrane</keyword>
<comment type="similarity">
    <text evidence="2">Belongs to the MotA family.</text>
</comment>
<dbReference type="Pfam" id="PF01618">
    <property type="entry name" value="MotA_ExbB"/>
    <property type="match status" value="1"/>
</dbReference>
<dbReference type="GO" id="GO:0005886">
    <property type="term" value="C:plasma membrane"/>
    <property type="evidence" value="ECO:0007669"/>
    <property type="project" value="UniProtKB-SubCell"/>
</dbReference>
<evidence type="ECO:0000313" key="12">
    <source>
        <dbReference type="Proteomes" id="UP000321629"/>
    </source>
</evidence>
<dbReference type="RefSeq" id="WP_147555772.1">
    <property type="nucleotide sequence ID" value="NZ_VOWJ01000028.1"/>
</dbReference>
<comment type="caution">
    <text evidence="11">The sequence shown here is derived from an EMBL/GenBank/DDBJ whole genome shotgun (WGS) entry which is preliminary data.</text>
</comment>